<sequence>MADTDIDPIQAELIGLSGRMLKALQDKDLDEAYQISKKILELDPDSAVAKEYHALLKERFEVIQREKEEYGEENWIEEEPGLEDAQDVSQAEVAEVEEEEEAEVLDGTEQDPGWGQNSILARLERFDKEGPEAIDQIKEELVKMGVMVPAVDPGPGREWKP</sequence>
<protein>
    <submittedName>
        <fullName evidence="2">Uncharacterized protein</fullName>
    </submittedName>
</protein>
<organism evidence="2">
    <name type="scientific">Eutreptiella gymnastica</name>
    <dbReference type="NCBI Taxonomy" id="73025"/>
    <lineage>
        <taxon>Eukaryota</taxon>
        <taxon>Discoba</taxon>
        <taxon>Euglenozoa</taxon>
        <taxon>Euglenida</taxon>
        <taxon>Spirocuta</taxon>
        <taxon>Euglenophyceae</taxon>
        <taxon>Eutreptiales</taxon>
        <taxon>Eutreptiaceae</taxon>
        <taxon>Eutreptiella</taxon>
    </lineage>
</organism>
<evidence type="ECO:0000256" key="1">
    <source>
        <dbReference type="SAM" id="Coils"/>
    </source>
</evidence>
<reference evidence="2" key="1">
    <citation type="submission" date="2021-01" db="EMBL/GenBank/DDBJ databases">
        <authorList>
            <person name="Corre E."/>
            <person name="Pelletier E."/>
            <person name="Niang G."/>
            <person name="Scheremetjew M."/>
            <person name="Finn R."/>
            <person name="Kale V."/>
            <person name="Holt S."/>
            <person name="Cochrane G."/>
            <person name="Meng A."/>
            <person name="Brown T."/>
            <person name="Cohen L."/>
        </authorList>
    </citation>
    <scope>NUCLEOTIDE SEQUENCE</scope>
    <source>
        <strain evidence="2">NIES-381</strain>
    </source>
</reference>
<proteinExistence type="predicted"/>
<name>A0A7S1N911_9EUGL</name>
<dbReference type="AlphaFoldDB" id="A0A7S1N911"/>
<dbReference type="EMBL" id="HBGA01040325">
    <property type="protein sequence ID" value="CAD9003541.1"/>
    <property type="molecule type" value="Transcribed_RNA"/>
</dbReference>
<accession>A0A7S1N911</accession>
<evidence type="ECO:0000313" key="2">
    <source>
        <dbReference type="EMBL" id="CAD9003541.1"/>
    </source>
</evidence>
<gene>
    <name evidence="2" type="ORF">EGYM00392_LOCUS14625</name>
</gene>
<keyword evidence="1" id="KW-0175">Coiled coil</keyword>
<feature type="coiled-coil region" evidence="1">
    <location>
        <begin position="53"/>
        <end position="102"/>
    </location>
</feature>